<dbReference type="EMBL" id="UINC01096427">
    <property type="protein sequence ID" value="SVC53296.1"/>
    <property type="molecule type" value="Genomic_DNA"/>
</dbReference>
<sequence>MTFTVEVLLKRKEEVVEKTIDFEGPEAVAWTDDDVRHVFELTLGAFDEVQNPDTQERSVSLRGFSWIVTPVREGVVIAIEIPSGAVVAGPFDADVDMLTATITRALANIQSTEKVH</sequence>
<evidence type="ECO:0000313" key="1">
    <source>
        <dbReference type="EMBL" id="SVC53296.1"/>
    </source>
</evidence>
<protein>
    <submittedName>
        <fullName evidence="1">Uncharacterized protein</fullName>
    </submittedName>
</protein>
<organism evidence="1">
    <name type="scientific">marine metagenome</name>
    <dbReference type="NCBI Taxonomy" id="408172"/>
    <lineage>
        <taxon>unclassified sequences</taxon>
        <taxon>metagenomes</taxon>
        <taxon>ecological metagenomes</taxon>
    </lineage>
</organism>
<proteinExistence type="predicted"/>
<dbReference type="AlphaFoldDB" id="A0A382MWZ6"/>
<reference evidence="1" key="1">
    <citation type="submission" date="2018-05" db="EMBL/GenBank/DDBJ databases">
        <authorList>
            <person name="Lanie J.A."/>
            <person name="Ng W.-L."/>
            <person name="Kazmierczak K.M."/>
            <person name="Andrzejewski T.M."/>
            <person name="Davidsen T.M."/>
            <person name="Wayne K.J."/>
            <person name="Tettelin H."/>
            <person name="Glass J.I."/>
            <person name="Rusch D."/>
            <person name="Podicherti R."/>
            <person name="Tsui H.-C.T."/>
            <person name="Winkler M.E."/>
        </authorList>
    </citation>
    <scope>NUCLEOTIDE SEQUENCE</scope>
</reference>
<gene>
    <name evidence="1" type="ORF">METZ01_LOCUS306150</name>
</gene>
<name>A0A382MWZ6_9ZZZZ</name>
<accession>A0A382MWZ6</accession>